<dbReference type="PIRSF" id="PIRSF004557">
    <property type="entry name" value="SecY"/>
    <property type="match status" value="1"/>
</dbReference>
<dbReference type="InterPro" id="IPR002208">
    <property type="entry name" value="SecY/SEC61-alpha"/>
</dbReference>
<comment type="subunit">
    <text evidence="10">Component of the Sec protein translocase complex. Heterotrimer consisting of SecY, SecE and SecG subunits. The heterotrimers can form oligomers, although 1 heterotrimer is thought to be able to translocate proteins. Interacts with the ribosome. Interacts with SecDF, and other proteins may be involved. Interacts with SecA.</text>
</comment>
<dbReference type="GO" id="GO:0005886">
    <property type="term" value="C:plasma membrane"/>
    <property type="evidence" value="ECO:0007669"/>
    <property type="project" value="UniProtKB-SubCell"/>
</dbReference>
<evidence type="ECO:0000256" key="1">
    <source>
        <dbReference type="ARBA" id="ARBA00004141"/>
    </source>
</evidence>
<feature type="transmembrane region" description="Helical" evidence="10">
    <location>
        <begin position="248"/>
        <end position="276"/>
    </location>
</feature>
<feature type="transmembrane region" description="Helical" evidence="10">
    <location>
        <begin position="141"/>
        <end position="166"/>
    </location>
</feature>
<dbReference type="PROSITE" id="PS00756">
    <property type="entry name" value="SECY_2"/>
    <property type="match status" value="1"/>
</dbReference>
<proteinExistence type="inferred from homology"/>
<dbReference type="Proteomes" id="UP000178647">
    <property type="component" value="Unassembled WGS sequence"/>
</dbReference>
<evidence type="ECO:0000256" key="8">
    <source>
        <dbReference type="ARBA" id="ARBA00023136"/>
    </source>
</evidence>
<feature type="transmembrane region" description="Helical" evidence="10">
    <location>
        <begin position="207"/>
        <end position="227"/>
    </location>
</feature>
<keyword evidence="7 10" id="KW-0811">Translocation</keyword>
<keyword evidence="4 10" id="KW-0812">Transmembrane</keyword>
<keyword evidence="6 10" id="KW-1133">Transmembrane helix</keyword>
<feature type="transmembrane region" description="Helical" evidence="10">
    <location>
        <begin position="115"/>
        <end position="135"/>
    </location>
</feature>
<dbReference type="NCBIfam" id="TIGR00967">
    <property type="entry name" value="3a0501s007"/>
    <property type="match status" value="1"/>
</dbReference>
<gene>
    <name evidence="10" type="primary">secY</name>
    <name evidence="14" type="ORF">A2896_00750</name>
</gene>
<feature type="transmembrane region" description="Helical" evidence="10">
    <location>
        <begin position="20"/>
        <end position="38"/>
    </location>
</feature>
<evidence type="ECO:0000256" key="11">
    <source>
        <dbReference type="RuleBase" id="RU000537"/>
    </source>
</evidence>
<comment type="caution">
    <text evidence="14">The sequence shown here is derived from an EMBL/GenBank/DDBJ whole genome shotgun (WGS) entry which is preliminary data.</text>
</comment>
<feature type="transmembrane region" description="Helical" evidence="10">
    <location>
        <begin position="390"/>
        <end position="411"/>
    </location>
</feature>
<evidence type="ECO:0000256" key="3">
    <source>
        <dbReference type="ARBA" id="ARBA00022448"/>
    </source>
</evidence>
<organism evidence="14 15">
    <name type="scientific">Candidatus Nealsonbacteria bacterium RIFCSPLOWO2_01_FULL_43_32</name>
    <dbReference type="NCBI Taxonomy" id="1801672"/>
    <lineage>
        <taxon>Bacteria</taxon>
        <taxon>Candidatus Nealsoniibacteriota</taxon>
    </lineage>
</organism>
<keyword evidence="8 10" id="KW-0472">Membrane</keyword>
<comment type="subcellular location">
    <subcellularLocation>
        <location evidence="10">Cell membrane</location>
        <topology evidence="10">Multi-pass membrane protein</topology>
    </subcellularLocation>
    <subcellularLocation>
        <location evidence="1 12">Membrane</location>
        <topology evidence="1 12">Multi-pass membrane protein</topology>
    </subcellularLocation>
</comment>
<dbReference type="GO" id="GO:0043952">
    <property type="term" value="P:protein transport by the Sec complex"/>
    <property type="evidence" value="ECO:0007669"/>
    <property type="project" value="UniProtKB-UniRule"/>
</dbReference>
<evidence type="ECO:0000256" key="13">
    <source>
        <dbReference type="RuleBase" id="RU004349"/>
    </source>
</evidence>
<dbReference type="PANTHER" id="PTHR10906">
    <property type="entry name" value="SECY/SEC61-ALPHA FAMILY MEMBER"/>
    <property type="match status" value="1"/>
</dbReference>
<dbReference type="GO" id="GO:0006605">
    <property type="term" value="P:protein targeting"/>
    <property type="evidence" value="ECO:0007669"/>
    <property type="project" value="UniProtKB-UniRule"/>
</dbReference>
<evidence type="ECO:0000313" key="14">
    <source>
        <dbReference type="EMBL" id="OGZ24624.1"/>
    </source>
</evidence>
<dbReference type="InterPro" id="IPR023201">
    <property type="entry name" value="SecY_dom_sf"/>
</dbReference>
<evidence type="ECO:0000256" key="7">
    <source>
        <dbReference type="ARBA" id="ARBA00023010"/>
    </source>
</evidence>
<dbReference type="InterPro" id="IPR030659">
    <property type="entry name" value="SecY_CS"/>
</dbReference>
<evidence type="ECO:0000256" key="10">
    <source>
        <dbReference type="HAMAP-Rule" id="MF_01465"/>
    </source>
</evidence>
<dbReference type="STRING" id="1801672.A2896_00750"/>
<dbReference type="PROSITE" id="PS00755">
    <property type="entry name" value="SECY_1"/>
    <property type="match status" value="1"/>
</dbReference>
<reference evidence="14 15" key="1">
    <citation type="journal article" date="2016" name="Nat. Commun.">
        <title>Thousands of microbial genomes shed light on interconnected biogeochemical processes in an aquifer system.</title>
        <authorList>
            <person name="Anantharaman K."/>
            <person name="Brown C.T."/>
            <person name="Hug L.A."/>
            <person name="Sharon I."/>
            <person name="Castelle C.J."/>
            <person name="Probst A.J."/>
            <person name="Thomas B.C."/>
            <person name="Singh A."/>
            <person name="Wilkins M.J."/>
            <person name="Karaoz U."/>
            <person name="Brodie E.L."/>
            <person name="Williams K.H."/>
            <person name="Hubbard S.S."/>
            <person name="Banfield J.F."/>
        </authorList>
    </citation>
    <scope>NUCLEOTIDE SEQUENCE [LARGE SCALE GENOMIC DNA]</scope>
</reference>
<dbReference type="AlphaFoldDB" id="A0A1G2EFQ7"/>
<dbReference type="InterPro" id="IPR026593">
    <property type="entry name" value="SecY"/>
</dbReference>
<feature type="transmembrane region" description="Helical" evidence="10">
    <location>
        <begin position="70"/>
        <end position="94"/>
    </location>
</feature>
<sequence>MEWLNKIIQVFRIPELRDKILFVLGVFVVFRLMANIPMPGIDIENLRNFFGQFQVFGLLNVFSGGTLANFSIIMLGLGPYITATIILQLLTMIFPQLEQIYKQEGEAGRRKFNQYGRILTVPLAILQGYAMLTLFQRQGAIGALSPTTVLASIITVAAGCLLLMWLGELITERGIGNGVSLLIFAGIVASVPGSIRETIVKWDSSQLPAYLLFFGMSLLIIAGVVLIHEGRRNIPVSYAKRVRGMKMYGGVSTYLPLNVNPAGVIPIIFALSLMLFPGMIANFLSGAPGLWGSAAQYLGDLFQNQWVYGTLYFILVCLFTYFYTAVTFDPKAIASNLQKMGGFVPGIRPGESTSHFLYYILNRILLIGALFLGGIAVLPSAVGGVTGITSFSFLIGGTSLLIAVSVILETMRQINAQLQMREYDTF</sequence>
<keyword evidence="3 10" id="KW-0813">Transport</keyword>
<protein>
    <recommendedName>
        <fullName evidence="9 10">Protein translocase subunit SecY</fullName>
    </recommendedName>
</protein>
<dbReference type="SUPFAM" id="SSF103491">
    <property type="entry name" value="Preprotein translocase SecY subunit"/>
    <property type="match status" value="1"/>
</dbReference>
<dbReference type="EMBL" id="MHMH01000008">
    <property type="protein sequence ID" value="OGZ24624.1"/>
    <property type="molecule type" value="Genomic_DNA"/>
</dbReference>
<evidence type="ECO:0000256" key="6">
    <source>
        <dbReference type="ARBA" id="ARBA00022989"/>
    </source>
</evidence>
<feature type="transmembrane region" description="Helical" evidence="10">
    <location>
        <begin position="306"/>
        <end position="326"/>
    </location>
</feature>
<comment type="similarity">
    <text evidence="2 10 13">Belongs to the SecY/SEC61-alpha family.</text>
</comment>
<dbReference type="HAMAP" id="MF_01465">
    <property type="entry name" value="SecY"/>
    <property type="match status" value="1"/>
</dbReference>
<feature type="transmembrane region" description="Helical" evidence="10">
    <location>
        <begin position="356"/>
        <end position="378"/>
    </location>
</feature>
<dbReference type="Gene3D" id="1.10.3370.10">
    <property type="entry name" value="SecY subunit domain"/>
    <property type="match status" value="1"/>
</dbReference>
<dbReference type="GO" id="GO:0065002">
    <property type="term" value="P:intracellular protein transmembrane transport"/>
    <property type="evidence" value="ECO:0007669"/>
    <property type="project" value="UniProtKB-UniRule"/>
</dbReference>
<evidence type="ECO:0000256" key="9">
    <source>
        <dbReference type="ARBA" id="ARBA00039733"/>
    </source>
</evidence>
<comment type="function">
    <text evidence="10 11">The central subunit of the protein translocation channel SecYEG. Consists of two halves formed by TMs 1-5 and 6-10. These two domains form a lateral gate at the front which open onto the bilayer between TMs 2 and 7, and are clamped together by SecE at the back. The channel is closed by both a pore ring composed of hydrophobic SecY resides and a short helix (helix 2A) on the extracellular side of the membrane which forms a plug. The plug probably moves laterally to allow the channel to open. The ring and the pore may move independently.</text>
</comment>
<keyword evidence="5 10" id="KW-0653">Protein transport</keyword>
<keyword evidence="10" id="KW-1003">Cell membrane</keyword>
<evidence type="ECO:0000256" key="2">
    <source>
        <dbReference type="ARBA" id="ARBA00005751"/>
    </source>
</evidence>
<evidence type="ECO:0000256" key="12">
    <source>
        <dbReference type="RuleBase" id="RU003484"/>
    </source>
</evidence>
<dbReference type="Pfam" id="PF00344">
    <property type="entry name" value="SecY"/>
    <property type="match status" value="1"/>
</dbReference>
<dbReference type="FunFam" id="1.10.3370.10:FF:000001">
    <property type="entry name" value="Preprotein translocase subunit SecY"/>
    <property type="match status" value="1"/>
</dbReference>
<name>A0A1G2EFQ7_9BACT</name>
<evidence type="ECO:0000256" key="5">
    <source>
        <dbReference type="ARBA" id="ARBA00022927"/>
    </source>
</evidence>
<accession>A0A1G2EFQ7</accession>
<evidence type="ECO:0000256" key="4">
    <source>
        <dbReference type="ARBA" id="ARBA00022692"/>
    </source>
</evidence>
<evidence type="ECO:0000313" key="15">
    <source>
        <dbReference type="Proteomes" id="UP000178647"/>
    </source>
</evidence>
<dbReference type="PRINTS" id="PR00303">
    <property type="entry name" value="SECYTRNLCASE"/>
</dbReference>
<feature type="transmembrane region" description="Helical" evidence="10">
    <location>
        <begin position="178"/>
        <end position="195"/>
    </location>
</feature>